<keyword evidence="2" id="KW-1185">Reference proteome</keyword>
<proteinExistence type="predicted"/>
<dbReference type="EMBL" id="BPQB01000201">
    <property type="protein sequence ID" value="GJF00786.1"/>
    <property type="molecule type" value="Genomic_DNA"/>
</dbReference>
<dbReference type="Proteomes" id="UP000703269">
    <property type="component" value="Unassembled WGS sequence"/>
</dbReference>
<sequence length="131" mass="14857">MFVRGQIDESSRRLPCIYISVSWKRCRAVSRLPTGNLTLHLILQDPRRFMARSTISWCGVDATPTLDGRTAGSLRSPASLTVSCKVSYEELHSTVYELPTGNLTLHLILRDRRNSSKMADRPQTSRNVHSW</sequence>
<evidence type="ECO:0000313" key="1">
    <source>
        <dbReference type="EMBL" id="GJF00786.1"/>
    </source>
</evidence>
<protein>
    <submittedName>
        <fullName evidence="1">Uncharacterized protein</fullName>
    </submittedName>
</protein>
<dbReference type="AlphaFoldDB" id="A0A9P3GYW2"/>
<organism evidence="1 2">
    <name type="scientific">Phanerochaete sordida</name>
    <dbReference type="NCBI Taxonomy" id="48140"/>
    <lineage>
        <taxon>Eukaryota</taxon>
        <taxon>Fungi</taxon>
        <taxon>Dikarya</taxon>
        <taxon>Basidiomycota</taxon>
        <taxon>Agaricomycotina</taxon>
        <taxon>Agaricomycetes</taxon>
        <taxon>Polyporales</taxon>
        <taxon>Phanerochaetaceae</taxon>
        <taxon>Phanerochaete</taxon>
    </lineage>
</organism>
<reference evidence="1 2" key="1">
    <citation type="submission" date="2021-08" db="EMBL/GenBank/DDBJ databases">
        <title>Draft Genome Sequence of Phanerochaete sordida strain YK-624.</title>
        <authorList>
            <person name="Mori T."/>
            <person name="Dohra H."/>
            <person name="Suzuki T."/>
            <person name="Kawagishi H."/>
            <person name="Hirai H."/>
        </authorList>
    </citation>
    <scope>NUCLEOTIDE SEQUENCE [LARGE SCALE GENOMIC DNA]</scope>
    <source>
        <strain evidence="1 2">YK-624</strain>
    </source>
</reference>
<name>A0A9P3GYW2_9APHY</name>
<comment type="caution">
    <text evidence="1">The sequence shown here is derived from an EMBL/GenBank/DDBJ whole genome shotgun (WGS) entry which is preliminary data.</text>
</comment>
<evidence type="ECO:0000313" key="2">
    <source>
        <dbReference type="Proteomes" id="UP000703269"/>
    </source>
</evidence>
<accession>A0A9P3GYW2</accession>
<gene>
    <name evidence="1" type="ORF">PsYK624_170870</name>
</gene>